<gene>
    <name evidence="2" type="ORF">P8625_06005</name>
</gene>
<keyword evidence="1" id="KW-0472">Membrane</keyword>
<dbReference type="Proteomes" id="UP001232001">
    <property type="component" value="Chromosome"/>
</dbReference>
<feature type="transmembrane region" description="Helical" evidence="1">
    <location>
        <begin position="36"/>
        <end position="56"/>
    </location>
</feature>
<organism evidence="2 3">
    <name type="scientific">Tenacibaculum tangerinum</name>
    <dbReference type="NCBI Taxonomy" id="3038772"/>
    <lineage>
        <taxon>Bacteria</taxon>
        <taxon>Pseudomonadati</taxon>
        <taxon>Bacteroidota</taxon>
        <taxon>Flavobacteriia</taxon>
        <taxon>Flavobacteriales</taxon>
        <taxon>Flavobacteriaceae</taxon>
        <taxon>Tenacibaculum</taxon>
    </lineage>
</organism>
<keyword evidence="1" id="KW-1133">Transmembrane helix</keyword>
<keyword evidence="1" id="KW-0812">Transmembrane</keyword>
<dbReference type="RefSeq" id="WP_279652570.1">
    <property type="nucleotide sequence ID" value="NZ_CP122539.1"/>
</dbReference>
<accession>A0ABY8L5M1</accession>
<feature type="transmembrane region" description="Helical" evidence="1">
    <location>
        <begin position="63"/>
        <end position="81"/>
    </location>
</feature>
<dbReference type="EMBL" id="CP122539">
    <property type="protein sequence ID" value="WGH76707.1"/>
    <property type="molecule type" value="Genomic_DNA"/>
</dbReference>
<evidence type="ECO:0000313" key="2">
    <source>
        <dbReference type="EMBL" id="WGH76707.1"/>
    </source>
</evidence>
<feature type="transmembrane region" description="Helical" evidence="1">
    <location>
        <begin position="7"/>
        <end position="24"/>
    </location>
</feature>
<proteinExistence type="predicted"/>
<feature type="transmembrane region" description="Helical" evidence="1">
    <location>
        <begin position="87"/>
        <end position="104"/>
    </location>
</feature>
<protein>
    <submittedName>
        <fullName evidence="2">Uncharacterized protein</fullName>
    </submittedName>
</protein>
<reference evidence="2 3" key="1">
    <citation type="submission" date="2023-04" db="EMBL/GenBank/DDBJ databases">
        <title>Tenacibaculum tangerinum sp. nov., isolated from sea tidal flat of South Korea.</title>
        <authorList>
            <person name="Lee S.H."/>
            <person name="Kim J.-J."/>
        </authorList>
    </citation>
    <scope>NUCLEOTIDE SEQUENCE [LARGE SCALE GENOMIC DNA]</scope>
    <source>
        <strain evidence="2 3">GRR-S3-23</strain>
    </source>
</reference>
<evidence type="ECO:0000313" key="3">
    <source>
        <dbReference type="Proteomes" id="UP001232001"/>
    </source>
</evidence>
<name>A0ABY8L5M1_9FLAO</name>
<sequence length="114" mass="13073">MKKIIKLIGIISLISSYLILIWNFKEYGFRAGFNQLFDYAWLFGVISLIINSIYAILIDLDKVTFSIFGTCGLIWIAPFVIDMESLSGFPSLIIYLIIGIHIHIKKNKNSVQQR</sequence>
<keyword evidence="3" id="KW-1185">Reference proteome</keyword>
<evidence type="ECO:0000256" key="1">
    <source>
        <dbReference type="SAM" id="Phobius"/>
    </source>
</evidence>